<sequence>MLAAHGELNLQCVEGPEPGTGGREAVIRCGCEFNFARL</sequence>
<organism evidence="1 2">
    <name type="scientific">Pontivivens insulae</name>
    <dbReference type="NCBI Taxonomy" id="1639689"/>
    <lineage>
        <taxon>Bacteria</taxon>
        <taxon>Pseudomonadati</taxon>
        <taxon>Pseudomonadota</taxon>
        <taxon>Alphaproteobacteria</taxon>
        <taxon>Rhodobacterales</taxon>
        <taxon>Paracoccaceae</taxon>
        <taxon>Pontivivens</taxon>
    </lineage>
</organism>
<dbReference type="Proteomes" id="UP000244932">
    <property type="component" value="Unassembled WGS sequence"/>
</dbReference>
<reference evidence="1 2" key="1">
    <citation type="submission" date="2018-03" db="EMBL/GenBank/DDBJ databases">
        <authorList>
            <person name="Keele B.F."/>
        </authorList>
    </citation>
    <scope>NUCLEOTIDE SEQUENCE [LARGE SCALE GENOMIC DNA]</scope>
    <source>
        <strain evidence="1 2">CeCT 8812</strain>
    </source>
</reference>
<accession>A0A2R8AGH8</accession>
<evidence type="ECO:0000313" key="2">
    <source>
        <dbReference type="Proteomes" id="UP000244932"/>
    </source>
</evidence>
<dbReference type="EMBL" id="OMKW01000006">
    <property type="protein sequence ID" value="SPF31178.1"/>
    <property type="molecule type" value="Genomic_DNA"/>
</dbReference>
<dbReference type="AlphaFoldDB" id="A0A2R8AGH8"/>
<protein>
    <submittedName>
        <fullName evidence="1">Uncharacterized protein</fullName>
    </submittedName>
</protein>
<proteinExistence type="predicted"/>
<keyword evidence="2" id="KW-1185">Reference proteome</keyword>
<gene>
    <name evidence="1" type="ORF">POI8812_03529</name>
</gene>
<name>A0A2R8AGH8_9RHOB</name>
<evidence type="ECO:0000313" key="1">
    <source>
        <dbReference type="EMBL" id="SPF31178.1"/>
    </source>
</evidence>